<gene>
    <name evidence="1" type="ORF">EMEDMD4_1010007</name>
</gene>
<sequence>MPVKFVLPLSKPVGMAFCLIVPFERHRSFKSQPHREWPDKWVGFSHEF</sequence>
<proteinExistence type="predicted"/>
<name>A0A508WNX3_9HYPH</name>
<protein>
    <submittedName>
        <fullName evidence="1">Uncharacterized protein</fullName>
    </submittedName>
</protein>
<evidence type="ECO:0000313" key="1">
    <source>
        <dbReference type="EMBL" id="VTZ59198.1"/>
    </source>
</evidence>
<reference evidence="1 2" key="1">
    <citation type="submission" date="2019-06" db="EMBL/GenBank/DDBJ databases">
        <authorList>
            <person name="Le Quere A."/>
            <person name="Colella S."/>
        </authorList>
    </citation>
    <scope>NUCLEOTIDE SEQUENCE [LARGE SCALE GENOMIC DNA]</scope>
    <source>
        <strain evidence="1">EmedicaeMD41</strain>
    </source>
</reference>
<dbReference type="Proteomes" id="UP000507954">
    <property type="component" value="Unassembled WGS sequence"/>
</dbReference>
<dbReference type="EMBL" id="CABFNB010000004">
    <property type="protein sequence ID" value="VTZ59198.1"/>
    <property type="molecule type" value="Genomic_DNA"/>
</dbReference>
<organism evidence="1 2">
    <name type="scientific">Sinorhizobium medicae</name>
    <dbReference type="NCBI Taxonomy" id="110321"/>
    <lineage>
        <taxon>Bacteria</taxon>
        <taxon>Pseudomonadati</taxon>
        <taxon>Pseudomonadota</taxon>
        <taxon>Alphaproteobacteria</taxon>
        <taxon>Hyphomicrobiales</taxon>
        <taxon>Rhizobiaceae</taxon>
        <taxon>Sinorhizobium/Ensifer group</taxon>
        <taxon>Sinorhizobium</taxon>
    </lineage>
</organism>
<accession>A0A508WNX3</accession>
<evidence type="ECO:0000313" key="2">
    <source>
        <dbReference type="Proteomes" id="UP000507954"/>
    </source>
</evidence>
<dbReference type="AlphaFoldDB" id="A0A508WNX3"/>